<evidence type="ECO:0000313" key="4">
    <source>
        <dbReference type="EMBL" id="GLO66733.1"/>
    </source>
</evidence>
<keyword evidence="1" id="KW-0812">Transmembrane</keyword>
<evidence type="ECO:0000313" key="5">
    <source>
        <dbReference type="Proteomes" id="UP001275436"/>
    </source>
</evidence>
<evidence type="ECO:0000256" key="1">
    <source>
        <dbReference type="SAM" id="Phobius"/>
    </source>
</evidence>
<dbReference type="Pfam" id="PF18917">
    <property type="entry name" value="LiaI-LiaF-like_TM1"/>
    <property type="match status" value="1"/>
</dbReference>
<feature type="transmembrane region" description="Helical" evidence="1">
    <location>
        <begin position="7"/>
        <end position="26"/>
    </location>
</feature>
<accession>A0ABQ5TM84</accession>
<organism evidence="4 5">
    <name type="scientific">Oceanobacillus kimchii</name>
    <dbReference type="NCBI Taxonomy" id="746691"/>
    <lineage>
        <taxon>Bacteria</taxon>
        <taxon>Bacillati</taxon>
        <taxon>Bacillota</taxon>
        <taxon>Bacilli</taxon>
        <taxon>Bacillales</taxon>
        <taxon>Bacillaceae</taxon>
        <taxon>Oceanobacillus</taxon>
    </lineage>
</organism>
<feature type="transmembrane region" description="Helical" evidence="1">
    <location>
        <begin position="107"/>
        <end position="127"/>
    </location>
</feature>
<dbReference type="Pfam" id="PF22570">
    <property type="entry name" value="LiaF-TM"/>
    <property type="match status" value="1"/>
</dbReference>
<feature type="transmembrane region" description="Helical" evidence="1">
    <location>
        <begin position="139"/>
        <end position="156"/>
    </location>
</feature>
<feature type="domain" description="LiaI-LiaF-like transmembrane region" evidence="2">
    <location>
        <begin position="7"/>
        <end position="47"/>
    </location>
</feature>
<gene>
    <name evidence="4" type="primary">ysxD</name>
    <name evidence="4" type="ORF">MACH08_25170</name>
</gene>
<sequence>MKKQHSLFAYLCIAIGVYFLFRELKLPFFTDFYSWQTLLMIIGIGVLIHSYMTRTYSNLFAGTLLFGIGIHLHGVKYYDFWIDHWGVFPLIIGLALLVRYTKTKKGLLSGIIIVIIGLLLIFSDQLSYYTDWMNPITNILDRFWPILLIILGFYMLKKPKN</sequence>
<dbReference type="RefSeq" id="WP_017797185.1">
    <property type="nucleotide sequence ID" value="NZ_BSKO01000001.1"/>
</dbReference>
<proteinExistence type="predicted"/>
<protein>
    <submittedName>
        <fullName evidence="4">Membrane protein YsxD</fullName>
    </submittedName>
</protein>
<dbReference type="InterPro" id="IPR054331">
    <property type="entry name" value="LiaF_TM"/>
</dbReference>
<dbReference type="InterPro" id="IPR043726">
    <property type="entry name" value="LiaI-LiaF-like_TM1"/>
</dbReference>
<dbReference type="EMBL" id="BSKO01000001">
    <property type="protein sequence ID" value="GLO66733.1"/>
    <property type="molecule type" value="Genomic_DNA"/>
</dbReference>
<evidence type="ECO:0000259" key="3">
    <source>
        <dbReference type="Pfam" id="PF22570"/>
    </source>
</evidence>
<feature type="transmembrane region" description="Helical" evidence="1">
    <location>
        <begin position="59"/>
        <end position="78"/>
    </location>
</feature>
<reference evidence="4 5" key="1">
    <citation type="submission" date="2023-02" db="EMBL/GenBank/DDBJ databases">
        <title>Oceanobacillus kimchii IFOP_LL358 isolated form Alexandrium catenella lab strain.</title>
        <authorList>
            <person name="Gajardo G."/>
            <person name="Ueki S."/>
            <person name="Maruyama F."/>
        </authorList>
    </citation>
    <scope>NUCLEOTIDE SEQUENCE [LARGE SCALE GENOMIC DNA]</scope>
    <source>
        <strain evidence="4 5">IFOP_LL358</strain>
    </source>
</reference>
<feature type="domain" description="LiaF transmembrane" evidence="3">
    <location>
        <begin position="62"/>
        <end position="160"/>
    </location>
</feature>
<keyword evidence="1" id="KW-0472">Membrane</keyword>
<comment type="caution">
    <text evidence="4">The sequence shown here is derived from an EMBL/GenBank/DDBJ whole genome shotgun (WGS) entry which is preliminary data.</text>
</comment>
<dbReference type="Proteomes" id="UP001275436">
    <property type="component" value="Unassembled WGS sequence"/>
</dbReference>
<feature type="transmembrane region" description="Helical" evidence="1">
    <location>
        <begin position="84"/>
        <end position="100"/>
    </location>
</feature>
<name>A0ABQ5TM84_9BACI</name>
<evidence type="ECO:0000259" key="2">
    <source>
        <dbReference type="Pfam" id="PF18917"/>
    </source>
</evidence>
<keyword evidence="5" id="KW-1185">Reference proteome</keyword>
<feature type="transmembrane region" description="Helical" evidence="1">
    <location>
        <begin position="32"/>
        <end position="52"/>
    </location>
</feature>
<keyword evidence="1" id="KW-1133">Transmembrane helix</keyword>